<dbReference type="GO" id="GO:0005737">
    <property type="term" value="C:cytoplasm"/>
    <property type="evidence" value="ECO:0007669"/>
    <property type="project" value="TreeGrafter"/>
</dbReference>
<reference evidence="10 11" key="1">
    <citation type="submission" date="2020-08" db="EMBL/GenBank/DDBJ databases">
        <authorList>
            <person name="Liu C."/>
            <person name="Sun Q."/>
        </authorList>
    </citation>
    <scope>NUCLEOTIDE SEQUENCE [LARGE SCALE GENOMIC DNA]</scope>
    <source>
        <strain evidence="10 11">NSJ-61</strain>
    </source>
</reference>
<sequence>MHADYHIHSSFSDDSTYPMEDIIKKAITIGLDEICFTEHVDHGVKSYDSDFYKDYHDEFLRCKGKYQNQIKIKFGIEYGIQTHTIEQYQQDFYRNDFDFVILSCHQINDMEFWTQDFQKGKTQKEYNLAYYEEIYQVMNKYKNYSVLGHLDAIKRDDLEGVYPYKETKDILEKILKLAIKDGKGIEINTSNERYGLSDFTSCKDILLLYKQLGGEIITFGSDTHKEEHVGYHIKEMRKELKRLGFTKFCTYERMEPHFHEL</sequence>
<dbReference type="Gene3D" id="3.20.20.140">
    <property type="entry name" value="Metal-dependent hydrolases"/>
    <property type="match status" value="1"/>
</dbReference>
<dbReference type="KEGG" id="ehn:H9Q80_08630"/>
<evidence type="ECO:0000256" key="4">
    <source>
        <dbReference type="ARBA" id="ARBA00022605"/>
    </source>
</evidence>
<evidence type="ECO:0000256" key="7">
    <source>
        <dbReference type="ARBA" id="ARBA00049158"/>
    </source>
</evidence>
<dbReference type="InterPro" id="IPR010140">
    <property type="entry name" value="Histidinol_P_phosphatase_HisJ"/>
</dbReference>
<dbReference type="GO" id="GO:0004401">
    <property type="term" value="F:histidinol-phosphatase activity"/>
    <property type="evidence" value="ECO:0007669"/>
    <property type="project" value="UniProtKB-UniRule"/>
</dbReference>
<dbReference type="SMART" id="SM00481">
    <property type="entry name" value="POLIIIAc"/>
    <property type="match status" value="1"/>
</dbReference>
<evidence type="ECO:0000256" key="5">
    <source>
        <dbReference type="ARBA" id="ARBA00022801"/>
    </source>
</evidence>
<dbReference type="SUPFAM" id="SSF89550">
    <property type="entry name" value="PHP domain-like"/>
    <property type="match status" value="1"/>
</dbReference>
<keyword evidence="5 8" id="KW-0378">Hydrolase</keyword>
<dbReference type="UniPathway" id="UPA00031">
    <property type="reaction ID" value="UER00013"/>
</dbReference>
<dbReference type="Pfam" id="PF02811">
    <property type="entry name" value="PHP"/>
    <property type="match status" value="1"/>
</dbReference>
<dbReference type="RefSeq" id="WP_117536539.1">
    <property type="nucleotide sequence ID" value="NZ_CP060636.1"/>
</dbReference>
<comment type="catalytic activity">
    <reaction evidence="7 8">
        <text>L-histidinol phosphate + H2O = L-histidinol + phosphate</text>
        <dbReference type="Rhea" id="RHEA:14465"/>
        <dbReference type="ChEBI" id="CHEBI:15377"/>
        <dbReference type="ChEBI" id="CHEBI:43474"/>
        <dbReference type="ChEBI" id="CHEBI:57699"/>
        <dbReference type="ChEBI" id="CHEBI:57980"/>
        <dbReference type="EC" id="3.1.3.15"/>
    </reaction>
</comment>
<evidence type="ECO:0000256" key="6">
    <source>
        <dbReference type="ARBA" id="ARBA00023102"/>
    </source>
</evidence>
<dbReference type="NCBIfam" id="TIGR01856">
    <property type="entry name" value="hisJ_fam"/>
    <property type="match status" value="1"/>
</dbReference>
<accession>A0A7G9GT53</accession>
<proteinExistence type="inferred from homology"/>
<dbReference type="GO" id="GO:0000105">
    <property type="term" value="P:L-histidine biosynthetic process"/>
    <property type="evidence" value="ECO:0007669"/>
    <property type="project" value="UniProtKB-UniRule"/>
</dbReference>
<protein>
    <recommendedName>
        <fullName evidence="3 8">Histidinol-phosphatase</fullName>
        <shortName evidence="8">HolPase</shortName>
        <ecNumber evidence="3 8">3.1.3.15</ecNumber>
    </recommendedName>
</protein>
<evidence type="ECO:0000259" key="9">
    <source>
        <dbReference type="SMART" id="SM00481"/>
    </source>
</evidence>
<evidence type="ECO:0000256" key="2">
    <source>
        <dbReference type="ARBA" id="ARBA00009152"/>
    </source>
</evidence>
<comment type="similarity">
    <text evidence="2 8">Belongs to the PHP hydrolase family. HisK subfamily.</text>
</comment>
<evidence type="ECO:0000313" key="11">
    <source>
        <dbReference type="Proteomes" id="UP000515856"/>
    </source>
</evidence>
<dbReference type="AlphaFoldDB" id="A0A7G9GT53"/>
<keyword evidence="4 8" id="KW-0028">Amino-acid biosynthesis</keyword>
<dbReference type="EMBL" id="CP060636">
    <property type="protein sequence ID" value="QNM13985.1"/>
    <property type="molecule type" value="Genomic_DNA"/>
</dbReference>
<evidence type="ECO:0000256" key="8">
    <source>
        <dbReference type="RuleBase" id="RU366003"/>
    </source>
</evidence>
<dbReference type="PANTHER" id="PTHR21039">
    <property type="entry name" value="HISTIDINOL PHOSPHATASE-RELATED"/>
    <property type="match status" value="1"/>
</dbReference>
<name>A0A7G9GT53_9FIRM</name>
<gene>
    <name evidence="10" type="ORF">H9Q80_08630</name>
</gene>
<feature type="domain" description="Polymerase/histidinol phosphatase N-terminal" evidence="9">
    <location>
        <begin position="3"/>
        <end position="82"/>
    </location>
</feature>
<keyword evidence="11" id="KW-1185">Reference proteome</keyword>
<dbReference type="InterPro" id="IPR003141">
    <property type="entry name" value="Pol/His_phosphatase_N"/>
</dbReference>
<organism evidence="10 11">
    <name type="scientific">[Eubacterium] hominis</name>
    <dbReference type="NCBI Taxonomy" id="2764325"/>
    <lineage>
        <taxon>Bacteria</taxon>
        <taxon>Bacillati</taxon>
        <taxon>Bacillota</taxon>
        <taxon>Erysipelotrichia</taxon>
        <taxon>Erysipelotrichales</taxon>
        <taxon>Erysipelotrichaceae</taxon>
        <taxon>Amedibacillus</taxon>
    </lineage>
</organism>
<comment type="pathway">
    <text evidence="1 8">Amino-acid biosynthesis; L-histidine biosynthesis; L-histidine from 5-phospho-alpha-D-ribose 1-diphosphate: step 8/9.</text>
</comment>
<evidence type="ECO:0000256" key="3">
    <source>
        <dbReference type="ARBA" id="ARBA00013085"/>
    </source>
</evidence>
<dbReference type="EC" id="3.1.3.15" evidence="3 8"/>
<evidence type="ECO:0000256" key="1">
    <source>
        <dbReference type="ARBA" id="ARBA00004970"/>
    </source>
</evidence>
<dbReference type="Proteomes" id="UP000515856">
    <property type="component" value="Chromosome"/>
</dbReference>
<dbReference type="InterPro" id="IPR004013">
    <property type="entry name" value="PHP_dom"/>
</dbReference>
<evidence type="ECO:0000313" key="10">
    <source>
        <dbReference type="EMBL" id="QNM13985.1"/>
    </source>
</evidence>
<dbReference type="PANTHER" id="PTHR21039:SF0">
    <property type="entry name" value="HISTIDINOL-PHOSPHATASE"/>
    <property type="match status" value="1"/>
</dbReference>
<dbReference type="InterPro" id="IPR016195">
    <property type="entry name" value="Pol/histidinol_Pase-like"/>
</dbReference>
<keyword evidence="6 8" id="KW-0368">Histidine biosynthesis</keyword>